<evidence type="ECO:0000313" key="2">
    <source>
        <dbReference type="Proteomes" id="UP001229421"/>
    </source>
</evidence>
<sequence>MPAATKMMTCKLGSRVNFLKTPPVSRNSADVFERSSGVTMAPSMDQDCQRDLSWDTLGLKEPTLERAVEKETCRAATGFQSGWA</sequence>
<organism evidence="1 2">
    <name type="scientific">Tagetes erecta</name>
    <name type="common">African marigold</name>
    <dbReference type="NCBI Taxonomy" id="13708"/>
    <lineage>
        <taxon>Eukaryota</taxon>
        <taxon>Viridiplantae</taxon>
        <taxon>Streptophyta</taxon>
        <taxon>Embryophyta</taxon>
        <taxon>Tracheophyta</taxon>
        <taxon>Spermatophyta</taxon>
        <taxon>Magnoliopsida</taxon>
        <taxon>eudicotyledons</taxon>
        <taxon>Gunneridae</taxon>
        <taxon>Pentapetalae</taxon>
        <taxon>asterids</taxon>
        <taxon>campanulids</taxon>
        <taxon>Asterales</taxon>
        <taxon>Asteraceae</taxon>
        <taxon>Asteroideae</taxon>
        <taxon>Heliantheae alliance</taxon>
        <taxon>Tageteae</taxon>
        <taxon>Tagetes</taxon>
    </lineage>
</organism>
<name>A0AAD8KZ42_TARER</name>
<gene>
    <name evidence="1" type="ORF">QVD17_09321</name>
</gene>
<evidence type="ECO:0000313" key="1">
    <source>
        <dbReference type="EMBL" id="KAK1432425.1"/>
    </source>
</evidence>
<proteinExistence type="predicted"/>
<dbReference type="Proteomes" id="UP001229421">
    <property type="component" value="Unassembled WGS sequence"/>
</dbReference>
<reference evidence="1" key="1">
    <citation type="journal article" date="2023" name="bioRxiv">
        <title>Improved chromosome-level genome assembly for marigold (Tagetes erecta).</title>
        <authorList>
            <person name="Jiang F."/>
            <person name="Yuan L."/>
            <person name="Wang S."/>
            <person name="Wang H."/>
            <person name="Xu D."/>
            <person name="Wang A."/>
            <person name="Fan W."/>
        </authorList>
    </citation>
    <scope>NUCLEOTIDE SEQUENCE</scope>
    <source>
        <strain evidence="1">WSJ</strain>
        <tissue evidence="1">Leaf</tissue>
    </source>
</reference>
<dbReference type="EMBL" id="JAUHHV010000002">
    <property type="protein sequence ID" value="KAK1432425.1"/>
    <property type="molecule type" value="Genomic_DNA"/>
</dbReference>
<accession>A0AAD8KZ42</accession>
<dbReference type="AlphaFoldDB" id="A0AAD8KZ42"/>
<protein>
    <submittedName>
        <fullName evidence="1">Uncharacterized protein</fullName>
    </submittedName>
</protein>
<keyword evidence="2" id="KW-1185">Reference proteome</keyword>
<comment type="caution">
    <text evidence="1">The sequence shown here is derived from an EMBL/GenBank/DDBJ whole genome shotgun (WGS) entry which is preliminary data.</text>
</comment>